<dbReference type="Pfam" id="PF00528">
    <property type="entry name" value="BPD_transp_1"/>
    <property type="match status" value="2"/>
</dbReference>
<feature type="domain" description="ABC transmembrane type-1" evidence="9">
    <location>
        <begin position="349"/>
        <end position="541"/>
    </location>
</feature>
<keyword evidence="11" id="KW-1185">Reference proteome</keyword>
<dbReference type="RefSeq" id="WP_322440890.1">
    <property type="nucleotide sequence ID" value="NZ_JAXOTQ010000017.1"/>
</dbReference>
<evidence type="ECO:0000256" key="8">
    <source>
        <dbReference type="RuleBase" id="RU363032"/>
    </source>
</evidence>
<comment type="similarity">
    <text evidence="8">Belongs to the binding-protein-dependent transport system permease family.</text>
</comment>
<sequence length="553" mass="59462">MSIVAVLVVGYLTIVPLVTMLYSSLRSDFLGTTGTWTLEHYQRTLTDAAFRETLVTSLTYAGGVALASVTVGFALAWVYVRTNAPAKRFALVASLVPLIIPGILNTVAWGLLLAPDTGPVNVLLRYLGLPAFDLYSMHGMILVQSMHVAPIAFLMGVASLSSMDSSLEEAAAASGAPPAMVFRTITFPLIRPAVLGAIFLMLVQTMSSFEVPQLIGSAAHKRVFSTEIFTSLRSFPPDYGSVSVIGVIVLVIAVLGLWAARRLGGGVEGRGTITGKGYRPTLTDLGRWRWVAVLAIMVFFVVTTVLPMLILAWASLLPSYRPLDPAEIKHLTWGNYSELFNSSSILGAMTHSLEIALAAGVVVTAICAVSAYVIVRTHLPGRATLDAFATVPIAVPNIILGVSTLYWYLVAPLPVRLYGTLAILVVAMVTHALPYGMRYLVSGVSQIKAELEEASLASGAGWARTFRRIYLPLLVPAITASFLYTFIISFRELSSAIFLYTQKTEVVSISVFELWSDGQFTVVSALGVVMTLMACVVIGAVNLLSRRFGVRTS</sequence>
<feature type="transmembrane region" description="Helical" evidence="8">
    <location>
        <begin position="469"/>
        <end position="490"/>
    </location>
</feature>
<evidence type="ECO:0000256" key="2">
    <source>
        <dbReference type="ARBA" id="ARBA00022448"/>
    </source>
</evidence>
<dbReference type="Proteomes" id="UP001290101">
    <property type="component" value="Unassembled WGS sequence"/>
</dbReference>
<feature type="transmembrane region" description="Helical" evidence="8">
    <location>
        <begin position="415"/>
        <end position="433"/>
    </location>
</feature>
<feature type="domain" description="ABC transmembrane type-1" evidence="9">
    <location>
        <begin position="54"/>
        <end position="260"/>
    </location>
</feature>
<accession>A0ABU5JDZ7</accession>
<reference evidence="10 11" key="1">
    <citation type="submission" date="2023-12" db="EMBL/GenBank/DDBJ databases">
        <title>Micromonospora sp. nov., isolated from Atacama Desert.</title>
        <authorList>
            <person name="Carro L."/>
            <person name="Golinska P."/>
            <person name="Klenk H.-P."/>
            <person name="Goodfellow M."/>
        </authorList>
    </citation>
    <scope>NUCLEOTIDE SEQUENCE [LARGE SCALE GENOMIC DNA]</scope>
    <source>
        <strain evidence="10 11">4G53</strain>
    </source>
</reference>
<dbReference type="Gene3D" id="1.10.3720.10">
    <property type="entry name" value="MetI-like"/>
    <property type="match status" value="2"/>
</dbReference>
<evidence type="ECO:0000256" key="4">
    <source>
        <dbReference type="ARBA" id="ARBA00022519"/>
    </source>
</evidence>
<evidence type="ECO:0000313" key="10">
    <source>
        <dbReference type="EMBL" id="MDZ5490824.1"/>
    </source>
</evidence>
<evidence type="ECO:0000256" key="3">
    <source>
        <dbReference type="ARBA" id="ARBA00022475"/>
    </source>
</evidence>
<evidence type="ECO:0000256" key="5">
    <source>
        <dbReference type="ARBA" id="ARBA00022692"/>
    </source>
</evidence>
<feature type="transmembrane region" description="Helical" evidence="8">
    <location>
        <begin position="355"/>
        <end position="375"/>
    </location>
</feature>
<keyword evidence="4" id="KW-0997">Cell inner membrane</keyword>
<feature type="transmembrane region" description="Helical" evidence="8">
    <location>
        <begin position="5"/>
        <end position="25"/>
    </location>
</feature>
<keyword evidence="7 8" id="KW-0472">Membrane</keyword>
<evidence type="ECO:0000256" key="6">
    <source>
        <dbReference type="ARBA" id="ARBA00022989"/>
    </source>
</evidence>
<dbReference type="InterPro" id="IPR035906">
    <property type="entry name" value="MetI-like_sf"/>
</dbReference>
<dbReference type="PROSITE" id="PS50928">
    <property type="entry name" value="ABC_TM1"/>
    <property type="match status" value="2"/>
</dbReference>
<feature type="transmembrane region" description="Helical" evidence="8">
    <location>
        <begin position="387"/>
        <end position="409"/>
    </location>
</feature>
<feature type="transmembrane region" description="Helical" evidence="8">
    <location>
        <begin position="60"/>
        <end position="80"/>
    </location>
</feature>
<feature type="transmembrane region" description="Helical" evidence="8">
    <location>
        <begin position="134"/>
        <end position="160"/>
    </location>
</feature>
<feature type="transmembrane region" description="Helical" evidence="8">
    <location>
        <begin position="290"/>
        <end position="314"/>
    </location>
</feature>
<feature type="transmembrane region" description="Helical" evidence="8">
    <location>
        <begin position="239"/>
        <end position="260"/>
    </location>
</feature>
<feature type="transmembrane region" description="Helical" evidence="8">
    <location>
        <begin position="520"/>
        <end position="544"/>
    </location>
</feature>
<proteinExistence type="inferred from homology"/>
<feature type="transmembrane region" description="Helical" evidence="8">
    <location>
        <begin position="89"/>
        <end position="114"/>
    </location>
</feature>
<comment type="caution">
    <text evidence="10">The sequence shown here is derived from an EMBL/GenBank/DDBJ whole genome shotgun (WGS) entry which is preliminary data.</text>
</comment>
<evidence type="ECO:0000313" key="11">
    <source>
        <dbReference type="Proteomes" id="UP001290101"/>
    </source>
</evidence>
<keyword evidence="2 8" id="KW-0813">Transport</keyword>
<dbReference type="CDD" id="cd06261">
    <property type="entry name" value="TM_PBP2"/>
    <property type="match status" value="2"/>
</dbReference>
<comment type="subcellular location">
    <subcellularLocation>
        <location evidence="1">Cell inner membrane</location>
        <topology evidence="1">Multi-pass membrane protein</topology>
    </subcellularLocation>
    <subcellularLocation>
        <location evidence="8">Cell membrane</location>
        <topology evidence="8">Multi-pass membrane protein</topology>
    </subcellularLocation>
</comment>
<keyword evidence="3" id="KW-1003">Cell membrane</keyword>
<dbReference type="EMBL" id="JAXOTQ010000017">
    <property type="protein sequence ID" value="MDZ5490824.1"/>
    <property type="molecule type" value="Genomic_DNA"/>
</dbReference>
<name>A0ABU5JDZ7_9ACTN</name>
<gene>
    <name evidence="10" type="ORF">U2F25_15345</name>
</gene>
<keyword evidence="6 8" id="KW-1133">Transmembrane helix</keyword>
<keyword evidence="5 8" id="KW-0812">Transmembrane</keyword>
<dbReference type="PANTHER" id="PTHR43357:SF4">
    <property type="entry name" value="INNER MEMBRANE ABC TRANSPORTER PERMEASE PROTEIN YDCV"/>
    <property type="match status" value="1"/>
</dbReference>
<organism evidence="10 11">
    <name type="scientific">Micromonospora sicca</name>
    <dbReference type="NCBI Taxonomy" id="2202420"/>
    <lineage>
        <taxon>Bacteria</taxon>
        <taxon>Bacillati</taxon>
        <taxon>Actinomycetota</taxon>
        <taxon>Actinomycetes</taxon>
        <taxon>Micromonosporales</taxon>
        <taxon>Micromonosporaceae</taxon>
        <taxon>Micromonospora</taxon>
    </lineage>
</organism>
<dbReference type="PANTHER" id="PTHR43357">
    <property type="entry name" value="INNER MEMBRANE ABC TRANSPORTER PERMEASE PROTEIN YDCV"/>
    <property type="match status" value="1"/>
</dbReference>
<dbReference type="SUPFAM" id="SSF161098">
    <property type="entry name" value="MetI-like"/>
    <property type="match status" value="2"/>
</dbReference>
<evidence type="ECO:0000256" key="1">
    <source>
        <dbReference type="ARBA" id="ARBA00004429"/>
    </source>
</evidence>
<protein>
    <submittedName>
        <fullName evidence="10">Iron ABC transporter permease</fullName>
    </submittedName>
</protein>
<dbReference type="InterPro" id="IPR000515">
    <property type="entry name" value="MetI-like"/>
</dbReference>
<evidence type="ECO:0000259" key="9">
    <source>
        <dbReference type="PROSITE" id="PS50928"/>
    </source>
</evidence>
<feature type="transmembrane region" description="Helical" evidence="8">
    <location>
        <begin position="181"/>
        <end position="203"/>
    </location>
</feature>
<evidence type="ECO:0000256" key="7">
    <source>
        <dbReference type="ARBA" id="ARBA00023136"/>
    </source>
</evidence>